<protein>
    <submittedName>
        <fullName evidence="2">Uncharacterized protein</fullName>
    </submittedName>
</protein>
<dbReference type="Pfam" id="PF10690">
    <property type="entry name" value="Myticin-prepro"/>
    <property type="match status" value="1"/>
</dbReference>
<dbReference type="AlphaFoldDB" id="A0A6J8DQI2"/>
<feature type="region of interest" description="Disordered" evidence="1">
    <location>
        <begin position="140"/>
        <end position="184"/>
    </location>
</feature>
<dbReference type="Proteomes" id="UP000507470">
    <property type="component" value="Unassembled WGS sequence"/>
</dbReference>
<reference evidence="2 3" key="1">
    <citation type="submission" date="2020-06" db="EMBL/GenBank/DDBJ databases">
        <authorList>
            <person name="Li R."/>
            <person name="Bekaert M."/>
        </authorList>
    </citation>
    <scope>NUCLEOTIDE SEQUENCE [LARGE SCALE GENOMIC DNA]</scope>
    <source>
        <strain evidence="3">wild</strain>
    </source>
</reference>
<dbReference type="OrthoDB" id="6204759at2759"/>
<dbReference type="EMBL" id="CACVKT020007643">
    <property type="protein sequence ID" value="CAC5409424.1"/>
    <property type="molecule type" value="Genomic_DNA"/>
</dbReference>
<gene>
    <name evidence="2" type="ORF">MCOR_42713</name>
</gene>
<evidence type="ECO:0000256" key="1">
    <source>
        <dbReference type="SAM" id="MobiDB-lite"/>
    </source>
</evidence>
<accession>A0A6J8DQI2</accession>
<organism evidence="2 3">
    <name type="scientific">Mytilus coruscus</name>
    <name type="common">Sea mussel</name>
    <dbReference type="NCBI Taxonomy" id="42192"/>
    <lineage>
        <taxon>Eukaryota</taxon>
        <taxon>Metazoa</taxon>
        <taxon>Spiralia</taxon>
        <taxon>Lophotrochozoa</taxon>
        <taxon>Mollusca</taxon>
        <taxon>Bivalvia</taxon>
        <taxon>Autobranchia</taxon>
        <taxon>Pteriomorphia</taxon>
        <taxon>Mytilida</taxon>
        <taxon>Mytiloidea</taxon>
        <taxon>Mytilidae</taxon>
        <taxon>Mytilinae</taxon>
        <taxon>Mytilus</taxon>
    </lineage>
</organism>
<proteinExistence type="predicted"/>
<dbReference type="InterPro" id="IPR019631">
    <property type="entry name" value="Myticin_preproprotein"/>
</dbReference>
<keyword evidence="3" id="KW-1185">Reference proteome</keyword>
<evidence type="ECO:0000313" key="2">
    <source>
        <dbReference type="EMBL" id="CAC5409424.1"/>
    </source>
</evidence>
<evidence type="ECO:0000313" key="3">
    <source>
        <dbReference type="Proteomes" id="UP000507470"/>
    </source>
</evidence>
<name>A0A6J8DQI2_MYTCO</name>
<feature type="compositionally biased region" description="Basic and acidic residues" evidence="1">
    <location>
        <begin position="167"/>
        <end position="184"/>
    </location>
</feature>
<sequence>MRKQLPYVASQNDHSYCMTYDEISHTGLQAEIEVHGERVGSGIIKYTVESVKDIKCTFYEQLANDTSISTFFRSNMKVTIILAIALAVILAVHEADASCASVCKARCRARRCGYYVSVFYRGRCYCRCLRCASEHTMKFPENEGSSPSEMFPQMNDNEKTLASSRTSKKEKPSKEKLTCKEKVQ</sequence>